<accession>A0A926NAV1</accession>
<dbReference type="RefSeq" id="WP_191142335.1">
    <property type="nucleotide sequence ID" value="NZ_JACXAH010000018.1"/>
</dbReference>
<gene>
    <name evidence="1" type="ORF">IC620_12355</name>
</gene>
<dbReference type="Proteomes" id="UP000661691">
    <property type="component" value="Unassembled WGS sequence"/>
</dbReference>
<organism evidence="1 2">
    <name type="scientific">Polycladospora coralii</name>
    <dbReference type="NCBI Taxonomy" id="2771432"/>
    <lineage>
        <taxon>Bacteria</taxon>
        <taxon>Bacillati</taxon>
        <taxon>Bacillota</taxon>
        <taxon>Bacilli</taxon>
        <taxon>Bacillales</taxon>
        <taxon>Thermoactinomycetaceae</taxon>
        <taxon>Polycladospora</taxon>
    </lineage>
</organism>
<proteinExistence type="predicted"/>
<protein>
    <submittedName>
        <fullName evidence="1">Uncharacterized protein</fullName>
    </submittedName>
</protein>
<sequence length="865" mass="103142">MTQDHADHYIEEAKTEKNHFIPWWKENKAKRALPAQIVKKIKQYHPDAITDCLQLAYASTTTYEIFNEQTNSYDPYTFFSDYTKEDGSWLWTLYLMEEPLAKQAMLALLKSYPHDELPINDWFQEIMATYEYSDRVRRGYVSLTKSHVDKIRKDSQSYLFIPFSQKFFRYIKAIYKRSELIKDRAVWAQLTYHFDSEKNDGYSASTYSHQTKHYLQRRSWRTLRQLGKSASPEYVEYATDLLLHYRSNDFRWVYDRDPDTNEYMRYCAGLHLWVLNHILYHHSEHITYKLGQTWKRIQKPRPFTAPFGDFTQEEAFPSLWKKRPDLLFRLLTESDVSLIQEFAAKNLWHHQQVFLKDLSDEKITQLVQSNDKIPNRLGLFLQLDRLKQESAVYFDQIEHYIFLSGNPDQHRNIYLYLQLRSNQWSTITRTQFAQKLLHRPFENTNRDVVEIIHQILAGPLFEILPLSVDFDLVKKWFSLYQACSRHWDKRYFLDIVTLLMPHLNPQREHIAGDQLLPFLRAENEPLRNATRQLLQTQFAALQLDERFLADLVTTSDIEEQTFAIQFLQDKILWLIPLAEHLLSLLWVRMLRSDIEKSIRQFIRDQILGDLLIHELNRIPLCKIVTLLESDDVENQTFAGKVLLQLELDATSFTPDELLRIAHNPIMALRQQSYHWIQKRSQDLEDSWWVNLAETDWDDTRDWALSYIEQYQHISNNILYGLLDTSRQDIQSFAFRLIEQHRDQLDMEQLMLRTSESPYLHVQAYALQLAVQITWNEAKLNRCLHFFRTLLLKVNQGRKAKQKTYQLLLQIGKQNEEMAQTVCHLLMEMSHSNSQHEFETVLHSLIQLSVQFPELADQFSLDMEDM</sequence>
<keyword evidence="2" id="KW-1185">Reference proteome</keyword>
<comment type="caution">
    <text evidence="1">The sequence shown here is derived from an EMBL/GenBank/DDBJ whole genome shotgun (WGS) entry which is preliminary data.</text>
</comment>
<name>A0A926NAV1_9BACL</name>
<dbReference type="AlphaFoldDB" id="A0A926NAV1"/>
<reference evidence="1" key="1">
    <citation type="submission" date="2020-09" db="EMBL/GenBank/DDBJ databases">
        <title>A novel bacterium of genus Hazenella, isolated from South China Sea.</title>
        <authorList>
            <person name="Huang H."/>
            <person name="Mo K."/>
            <person name="Hu Y."/>
        </authorList>
    </citation>
    <scope>NUCLEOTIDE SEQUENCE</scope>
    <source>
        <strain evidence="1">IB182357</strain>
    </source>
</reference>
<dbReference type="EMBL" id="JACXAH010000018">
    <property type="protein sequence ID" value="MBD1373147.1"/>
    <property type="molecule type" value="Genomic_DNA"/>
</dbReference>
<evidence type="ECO:0000313" key="1">
    <source>
        <dbReference type="EMBL" id="MBD1373147.1"/>
    </source>
</evidence>
<evidence type="ECO:0000313" key="2">
    <source>
        <dbReference type="Proteomes" id="UP000661691"/>
    </source>
</evidence>